<evidence type="ECO:0000256" key="5">
    <source>
        <dbReference type="RuleBase" id="RU004379"/>
    </source>
</evidence>
<keyword evidence="4 5" id="KW-0472">Membrane</keyword>
<evidence type="ECO:0000313" key="7">
    <source>
        <dbReference type="Proteomes" id="UP000663828"/>
    </source>
</evidence>
<evidence type="ECO:0000313" key="6">
    <source>
        <dbReference type="EMBL" id="CAF1211701.1"/>
    </source>
</evidence>
<sequence length="238" mass="26740">MVMAEPGRSSIEDDFMYGSSVASCHVYIRMQFLRKVYGIVAAQLCFVAFVSTVMISIESVKMFFQDHPGFLVLLFLATCVSLLAVYVNRLDYPLNFALLALFTFFESLTMGTIVSFFDKILVIQAVIITAVIVVGLTVYTFQTKHDFSAIGASLYAILCVLIAGSVVQIFVRNSLLELGLALGSALVFSLFLVYDTQEIMRKTSPEEYIDAAIQIYLDITRLFIEILRILEAMRREEH</sequence>
<organism evidence="6 7">
    <name type="scientific">Adineta ricciae</name>
    <name type="common">Rotifer</name>
    <dbReference type="NCBI Taxonomy" id="249248"/>
    <lineage>
        <taxon>Eukaryota</taxon>
        <taxon>Metazoa</taxon>
        <taxon>Spiralia</taxon>
        <taxon>Gnathifera</taxon>
        <taxon>Rotifera</taxon>
        <taxon>Eurotatoria</taxon>
        <taxon>Bdelloidea</taxon>
        <taxon>Adinetida</taxon>
        <taxon>Adinetidae</taxon>
        <taxon>Adineta</taxon>
    </lineage>
</organism>
<dbReference type="EMBL" id="CAJNOR010001864">
    <property type="protein sequence ID" value="CAF1211701.1"/>
    <property type="molecule type" value="Genomic_DNA"/>
</dbReference>
<gene>
    <name evidence="6" type="ORF">XAT740_LOCUS24227</name>
</gene>
<keyword evidence="7" id="KW-1185">Reference proteome</keyword>
<dbReference type="GO" id="GO:0043066">
    <property type="term" value="P:negative regulation of apoptotic process"/>
    <property type="evidence" value="ECO:0007669"/>
    <property type="project" value="TreeGrafter"/>
</dbReference>
<feature type="transmembrane region" description="Helical" evidence="5">
    <location>
        <begin position="120"/>
        <end position="141"/>
    </location>
</feature>
<name>A0A814XB13_ADIRI</name>
<comment type="subcellular location">
    <subcellularLocation>
        <location evidence="1">Membrane</location>
        <topology evidence="1">Multi-pass membrane protein</topology>
    </subcellularLocation>
</comment>
<dbReference type="InterPro" id="IPR006214">
    <property type="entry name" value="Bax_inhibitor_1-related"/>
</dbReference>
<feature type="transmembrane region" description="Helical" evidence="5">
    <location>
        <begin position="177"/>
        <end position="194"/>
    </location>
</feature>
<proteinExistence type="inferred from homology"/>
<protein>
    <submittedName>
        <fullName evidence="6">Uncharacterized protein</fullName>
    </submittedName>
</protein>
<dbReference type="Proteomes" id="UP000663828">
    <property type="component" value="Unassembled WGS sequence"/>
</dbReference>
<reference evidence="6" key="1">
    <citation type="submission" date="2021-02" db="EMBL/GenBank/DDBJ databases">
        <authorList>
            <person name="Nowell W R."/>
        </authorList>
    </citation>
    <scope>NUCLEOTIDE SEQUENCE</scope>
</reference>
<evidence type="ECO:0000256" key="3">
    <source>
        <dbReference type="ARBA" id="ARBA00022989"/>
    </source>
</evidence>
<accession>A0A814XB13</accession>
<dbReference type="PANTHER" id="PTHR23291">
    <property type="entry name" value="BAX INHIBITOR-RELATED"/>
    <property type="match status" value="1"/>
</dbReference>
<feature type="transmembrane region" description="Helical" evidence="5">
    <location>
        <begin position="153"/>
        <end position="171"/>
    </location>
</feature>
<dbReference type="PANTHER" id="PTHR23291:SF50">
    <property type="entry name" value="PROTEIN LIFEGUARD 4"/>
    <property type="match status" value="1"/>
</dbReference>
<feature type="transmembrane region" description="Helical" evidence="5">
    <location>
        <begin position="36"/>
        <end position="57"/>
    </location>
</feature>
<evidence type="ECO:0000256" key="4">
    <source>
        <dbReference type="ARBA" id="ARBA00023136"/>
    </source>
</evidence>
<comment type="similarity">
    <text evidence="5">Belongs to the BI1 family.</text>
</comment>
<keyword evidence="3 5" id="KW-1133">Transmembrane helix</keyword>
<feature type="transmembrane region" description="Helical" evidence="5">
    <location>
        <begin position="94"/>
        <end position="114"/>
    </location>
</feature>
<keyword evidence="2 5" id="KW-0812">Transmembrane</keyword>
<comment type="caution">
    <text evidence="6">The sequence shown here is derived from an EMBL/GenBank/DDBJ whole genome shotgun (WGS) entry which is preliminary data.</text>
</comment>
<evidence type="ECO:0000256" key="1">
    <source>
        <dbReference type="ARBA" id="ARBA00004141"/>
    </source>
</evidence>
<evidence type="ECO:0000256" key="2">
    <source>
        <dbReference type="ARBA" id="ARBA00022692"/>
    </source>
</evidence>
<feature type="transmembrane region" description="Helical" evidence="5">
    <location>
        <begin position="69"/>
        <end position="87"/>
    </location>
</feature>
<dbReference type="AlphaFoldDB" id="A0A814XB13"/>
<dbReference type="Pfam" id="PF01027">
    <property type="entry name" value="Bax1-I"/>
    <property type="match status" value="1"/>
</dbReference>
<dbReference type="GO" id="GO:0016020">
    <property type="term" value="C:membrane"/>
    <property type="evidence" value="ECO:0007669"/>
    <property type="project" value="UniProtKB-SubCell"/>
</dbReference>